<dbReference type="GO" id="GO:0032982">
    <property type="term" value="C:myosin filament"/>
    <property type="evidence" value="ECO:0007669"/>
    <property type="project" value="UniProtKB-KW"/>
</dbReference>
<dbReference type="InterPro" id="IPR013783">
    <property type="entry name" value="Ig-like_fold"/>
</dbReference>
<keyword evidence="2" id="KW-0677">Repeat</keyword>
<dbReference type="PANTHER" id="PTHR13817:SF17">
    <property type="entry name" value="MYOSIN-BINDING PROTEIN C, FAST-TYPE"/>
    <property type="match status" value="1"/>
</dbReference>
<dbReference type="CDD" id="cd05894">
    <property type="entry name" value="Ig_C5_MyBP-C"/>
    <property type="match status" value="1"/>
</dbReference>
<evidence type="ECO:0000256" key="5">
    <source>
        <dbReference type="ARBA" id="ARBA00023203"/>
    </source>
</evidence>
<dbReference type="InterPro" id="IPR003599">
    <property type="entry name" value="Ig_sub"/>
</dbReference>
<accession>A0A674GJC2</accession>
<dbReference type="FunFam" id="2.60.40.10:FF:000081">
    <property type="entry name" value="Myosin-binding protein C, slow type"/>
    <property type="match status" value="1"/>
</dbReference>
<dbReference type="CDD" id="cd05748">
    <property type="entry name" value="Ig_Titin_like"/>
    <property type="match status" value="1"/>
</dbReference>
<proteinExistence type="inferred from homology"/>
<evidence type="ECO:0000256" key="4">
    <source>
        <dbReference type="ARBA" id="ARBA00023179"/>
    </source>
</evidence>
<dbReference type="InterPro" id="IPR036116">
    <property type="entry name" value="FN3_sf"/>
</dbReference>
<keyword evidence="6" id="KW-0393">Immunoglobulin domain</keyword>
<dbReference type="InterPro" id="IPR040849">
    <property type="entry name" value="MyBP-C_THB"/>
</dbReference>
<dbReference type="SUPFAM" id="SSF48726">
    <property type="entry name" value="Immunoglobulin"/>
    <property type="match status" value="7"/>
</dbReference>
<evidence type="ECO:0000256" key="7">
    <source>
        <dbReference type="ARBA" id="ARBA00038352"/>
    </source>
</evidence>
<comment type="similarity">
    <text evidence="7">Belongs to the immunoglobulin superfamily. MyBP family.</text>
</comment>
<dbReference type="GO" id="GO:0003779">
    <property type="term" value="F:actin binding"/>
    <property type="evidence" value="ECO:0007669"/>
    <property type="project" value="UniProtKB-KW"/>
</dbReference>
<dbReference type="FunFam" id="2.60.40.10:FF:000225">
    <property type="entry name" value="Myosin-binding protein C, cardiac-type"/>
    <property type="match status" value="1"/>
</dbReference>
<dbReference type="Pfam" id="PF00041">
    <property type="entry name" value="fn3"/>
    <property type="match status" value="2"/>
</dbReference>
<evidence type="ECO:0000313" key="12">
    <source>
        <dbReference type="Proteomes" id="UP000007754"/>
    </source>
</evidence>
<dbReference type="PROSITE" id="PS50835">
    <property type="entry name" value="IG_LIKE"/>
    <property type="match status" value="5"/>
</dbReference>
<feature type="domain" description="Fibronectin type-III" evidence="10">
    <location>
        <begin position="605"/>
        <end position="701"/>
    </location>
</feature>
<dbReference type="FunFam" id="2.60.40.10:FF:000557">
    <property type="entry name" value="Myosin binding protein Ha"/>
    <property type="match status" value="1"/>
</dbReference>
<dbReference type="PROSITE" id="PS50853">
    <property type="entry name" value="FN3"/>
    <property type="match status" value="3"/>
</dbReference>
<evidence type="ECO:0000259" key="10">
    <source>
        <dbReference type="PROSITE" id="PS50853"/>
    </source>
</evidence>
<evidence type="ECO:0000256" key="2">
    <source>
        <dbReference type="ARBA" id="ARBA00022737"/>
    </source>
</evidence>
<evidence type="ECO:0000256" key="6">
    <source>
        <dbReference type="ARBA" id="ARBA00023319"/>
    </source>
</evidence>
<dbReference type="GO" id="GO:0045214">
    <property type="term" value="P:sarcomere organization"/>
    <property type="evidence" value="ECO:0007669"/>
    <property type="project" value="TreeGrafter"/>
</dbReference>
<feature type="domain" description="Fibronectin type-III" evidence="10">
    <location>
        <begin position="703"/>
        <end position="798"/>
    </location>
</feature>
<dbReference type="Gene3D" id="2.60.40.10">
    <property type="entry name" value="Immunoglobulins"/>
    <property type="match status" value="10"/>
</dbReference>
<evidence type="ECO:0000313" key="11">
    <source>
        <dbReference type="Ensembl" id="ENSTGUP00000022507.1"/>
    </source>
</evidence>
<keyword evidence="3" id="KW-0130">Cell adhesion</keyword>
<evidence type="ECO:0000256" key="8">
    <source>
        <dbReference type="SAM" id="MobiDB-lite"/>
    </source>
</evidence>
<feature type="region of interest" description="Disordered" evidence="8">
    <location>
        <begin position="1"/>
        <end position="20"/>
    </location>
</feature>
<feature type="domain" description="Ig-like" evidence="9">
    <location>
        <begin position="14"/>
        <end position="110"/>
    </location>
</feature>
<feature type="domain" description="Ig-like" evidence="9">
    <location>
        <begin position="990"/>
        <end position="1085"/>
    </location>
</feature>
<dbReference type="Pfam" id="PF07679">
    <property type="entry name" value="I-set"/>
    <property type="match status" value="7"/>
</dbReference>
<dbReference type="Proteomes" id="UP000007754">
    <property type="component" value="Unplaced"/>
</dbReference>
<feature type="compositionally biased region" description="Pro residues" evidence="8">
    <location>
        <begin position="1"/>
        <end position="11"/>
    </location>
</feature>
<dbReference type="FunFam" id="2.60.40.10:FF:000085">
    <property type="entry name" value="Myosin-binding protein C, slow type"/>
    <property type="match status" value="1"/>
</dbReference>
<dbReference type="Ensembl" id="ENSTGUT00000045259.1">
    <property type="protein sequence ID" value="ENSTGUP00000022507.1"/>
    <property type="gene ID" value="ENSTGUG00000020778.1"/>
</dbReference>
<dbReference type="FunFam" id="2.60.40.10:FF:000070">
    <property type="entry name" value="Myosin-binding protein C, slow type"/>
    <property type="match status" value="1"/>
</dbReference>
<dbReference type="Pfam" id="PF18362">
    <property type="entry name" value="THB"/>
    <property type="match status" value="1"/>
</dbReference>
<keyword evidence="5" id="KW-0009">Actin-binding</keyword>
<dbReference type="InterPro" id="IPR050964">
    <property type="entry name" value="Striated_Muscle_Regulatory"/>
</dbReference>
<keyword evidence="12" id="KW-1185">Reference proteome</keyword>
<evidence type="ECO:0000256" key="1">
    <source>
        <dbReference type="ARBA" id="ARBA00022433"/>
    </source>
</evidence>
<organism evidence="11 12">
    <name type="scientific">Taeniopygia guttata</name>
    <name type="common">Zebra finch</name>
    <name type="synonym">Poephila guttata</name>
    <dbReference type="NCBI Taxonomy" id="59729"/>
    <lineage>
        <taxon>Eukaryota</taxon>
        <taxon>Metazoa</taxon>
        <taxon>Chordata</taxon>
        <taxon>Craniata</taxon>
        <taxon>Vertebrata</taxon>
        <taxon>Euteleostomi</taxon>
        <taxon>Archelosauria</taxon>
        <taxon>Archosauria</taxon>
        <taxon>Dinosauria</taxon>
        <taxon>Saurischia</taxon>
        <taxon>Theropoda</taxon>
        <taxon>Coelurosauria</taxon>
        <taxon>Aves</taxon>
        <taxon>Neognathae</taxon>
        <taxon>Neoaves</taxon>
        <taxon>Telluraves</taxon>
        <taxon>Australaves</taxon>
        <taxon>Passeriformes</taxon>
        <taxon>Passeroidea</taxon>
        <taxon>Estrildidae</taxon>
        <taxon>Estrildinae</taxon>
        <taxon>Taeniopygia</taxon>
    </lineage>
</organism>
<dbReference type="FunFam" id="2.60.40.10:FF:001216">
    <property type="entry name" value="Myosin binding protein C, fast type"/>
    <property type="match status" value="1"/>
</dbReference>
<feature type="domain" description="Ig-like" evidence="9">
    <location>
        <begin position="218"/>
        <end position="313"/>
    </location>
</feature>
<dbReference type="GO" id="GO:0007155">
    <property type="term" value="P:cell adhesion"/>
    <property type="evidence" value="ECO:0007669"/>
    <property type="project" value="UniProtKB-KW"/>
</dbReference>
<keyword evidence="1" id="KW-0787">Thick filament</keyword>
<dbReference type="InterPro" id="IPR003598">
    <property type="entry name" value="Ig_sub2"/>
</dbReference>
<dbReference type="InterPro" id="IPR036179">
    <property type="entry name" value="Ig-like_dom_sf"/>
</dbReference>
<dbReference type="CDD" id="cd00096">
    <property type="entry name" value="Ig"/>
    <property type="match status" value="2"/>
</dbReference>
<dbReference type="FunFam" id="2.60.40.10:FF:000646">
    <property type="entry name" value="Myosin binding protein C, fast type"/>
    <property type="match status" value="1"/>
</dbReference>
<sequence>KFPSRLNPPEPQDPDGLFLSKPQNVLVESGGDVQVVARVDGGRAGTKPSIKWFKGKWLELGAKSGARFQFRDSCDKDSQVYTFELSISKVVPGDRGDYRCEVTAKDKKDSCSFNIDTPLGTPKCPKFAQIAPNVTRDGAKDETAGELDFSGLLKKREEQAEEVKKKKKDEEEDTIPPEIWELLKGVTKKSEYERIAFQYGITDLRGMLKRLKKIKVEPKKSEAFIRKLDPAYQVDKGNKIRLMVELSNPDLPLKWYKNGQLIKPSNKYVFENVGLKRILTINKCSLADDAAYECRVNDEKSFTEVFVKEPPVTIVRGPEDQQVVVGERVVLEAEVSEEGAQVMWTKDGVELTREETFKYRFKKDGKKHFLILNEATKEDTGRYRIMTNGGEAEAEVIVEEKQLEVLQGIADLTVQAAEQAVFKCEVSDEKVTGRWFKNGVEVRPSKRIHISHTGRIHKLVIDDVRPEDEGDYTFVPDGFALTLSAKLNFLEIKVEYVPKQEPPKIHLDCSGRDSENTLVVVAGNKLRLDVPISGEPLPTVTWSKDGKEFSATEGRARLEAKHGLSSFVIESAERADEGRYQIRVTNPAGEDTAAITIRVVDVPDPPEAVRVTQVGEDWAVLVWEPPKFDGGQPVTGYLVERKKKGSHRWMKLNFEVLPALTFESTRMIEGVLYEMRVFAVNAIGVSAPSLNTPPFMPIAPTSEPTHLALEDVTDTTATLKWRPPERVGAGGIDGYLVEWCREGDSTWTPANTELVERCGLTVRGLPTGEKLLFRVVGVNIAGRSPPATMAQPVTIREIVERPKIRLPRHLRQTYVRKVGEQVNLVIPFQGKPRPQVTWTKEGGALGEDVHVRTSDRDTVFFIRAAARGHSGRYGLSVRIEGMEDTAEMRLRIVERPGPPRKVQVKEVWGFNALVEWEPPRTTATPKSPATPSMKADKRTMVRVVHVYEHNRPLRCTASELVMGNEYLFKVFSENLCGEKPGLSSNTAVIPKLRLKPPQYQEHDFRSAPQFLTPLVDRSAVAGLLHRVPLQPKVVWLKNQVAIGEDPKFLARHSQGVLTLLIRKPGPFDGGTYTCRAVNELGEALTECRLEIRVPQ</sequence>
<dbReference type="PANTHER" id="PTHR13817">
    <property type="entry name" value="TITIN"/>
    <property type="match status" value="1"/>
</dbReference>
<dbReference type="GeneTree" id="ENSGT00940000160092"/>
<dbReference type="FunFam" id="2.60.40.10:FF:000031">
    <property type="entry name" value="Myosin-binding protein C, slow type"/>
    <property type="match status" value="1"/>
</dbReference>
<dbReference type="InterPro" id="IPR007110">
    <property type="entry name" value="Ig-like_dom"/>
</dbReference>
<dbReference type="CDD" id="cd00063">
    <property type="entry name" value="FN3"/>
    <property type="match status" value="3"/>
</dbReference>
<evidence type="ECO:0000256" key="3">
    <source>
        <dbReference type="ARBA" id="ARBA00022889"/>
    </source>
</evidence>
<dbReference type="GO" id="GO:0031430">
    <property type="term" value="C:M band"/>
    <property type="evidence" value="ECO:0007669"/>
    <property type="project" value="TreeGrafter"/>
</dbReference>
<reference evidence="11" key="2">
    <citation type="submission" date="2025-09" db="UniProtKB">
        <authorList>
            <consortium name="Ensembl"/>
        </authorList>
    </citation>
    <scope>IDENTIFICATION</scope>
</reference>
<reference evidence="11" key="1">
    <citation type="submission" date="2025-08" db="UniProtKB">
        <authorList>
            <consortium name="Ensembl"/>
        </authorList>
    </citation>
    <scope>IDENTIFICATION</scope>
</reference>
<evidence type="ECO:0008006" key="13">
    <source>
        <dbReference type="Google" id="ProtNLM"/>
    </source>
</evidence>
<dbReference type="SUPFAM" id="SSF49265">
    <property type="entry name" value="Fibronectin type III"/>
    <property type="match status" value="2"/>
</dbReference>
<keyword evidence="4" id="KW-0514">Muscle protein</keyword>
<dbReference type="InterPro" id="IPR013098">
    <property type="entry name" value="Ig_I-set"/>
</dbReference>
<dbReference type="FunFam" id="2.60.40.10:FF:000326">
    <property type="entry name" value="Myosin-binding protein C, cardiac-type"/>
    <property type="match status" value="1"/>
</dbReference>
<dbReference type="SMART" id="SM00408">
    <property type="entry name" value="IGc2"/>
    <property type="match status" value="6"/>
</dbReference>
<evidence type="ECO:0000259" key="9">
    <source>
        <dbReference type="PROSITE" id="PS50835"/>
    </source>
</evidence>
<dbReference type="SMART" id="SM00409">
    <property type="entry name" value="IG"/>
    <property type="match status" value="7"/>
</dbReference>
<name>A0A674GJC2_TAEGU</name>
<dbReference type="InterPro" id="IPR003961">
    <property type="entry name" value="FN3_dom"/>
</dbReference>
<dbReference type="AlphaFoldDB" id="A0A674GJC2"/>
<protein>
    <recommendedName>
        <fullName evidence="13">Myosin binding protein C, fast type</fullName>
    </recommendedName>
</protein>
<dbReference type="SMART" id="SM00060">
    <property type="entry name" value="FN3"/>
    <property type="match status" value="3"/>
</dbReference>
<feature type="domain" description="Fibronectin type-III" evidence="10">
    <location>
        <begin position="898"/>
        <end position="997"/>
    </location>
</feature>
<feature type="domain" description="Ig-like" evidence="9">
    <location>
        <begin position="503"/>
        <end position="596"/>
    </location>
</feature>
<feature type="domain" description="Ig-like" evidence="9">
    <location>
        <begin position="401"/>
        <end position="473"/>
    </location>
</feature>